<name>A0ABS3YGR6_9BACT</name>
<feature type="transmembrane region" description="Helical" evidence="1">
    <location>
        <begin position="199"/>
        <end position="220"/>
    </location>
</feature>
<organism evidence="2 3">
    <name type="scientific">Chitinophaga chungangae</name>
    <dbReference type="NCBI Taxonomy" id="2821488"/>
    <lineage>
        <taxon>Bacteria</taxon>
        <taxon>Pseudomonadati</taxon>
        <taxon>Bacteroidota</taxon>
        <taxon>Chitinophagia</taxon>
        <taxon>Chitinophagales</taxon>
        <taxon>Chitinophagaceae</taxon>
        <taxon>Chitinophaga</taxon>
    </lineage>
</organism>
<protein>
    <submittedName>
        <fullName evidence="2">Uncharacterized protein</fullName>
    </submittedName>
</protein>
<comment type="caution">
    <text evidence="2">The sequence shown here is derived from an EMBL/GenBank/DDBJ whole genome shotgun (WGS) entry which is preliminary data.</text>
</comment>
<feature type="transmembrane region" description="Helical" evidence="1">
    <location>
        <begin position="159"/>
        <end position="187"/>
    </location>
</feature>
<proteinExistence type="predicted"/>
<dbReference type="RefSeq" id="WP_209146989.1">
    <property type="nucleotide sequence ID" value="NZ_JAGHKP010000003.1"/>
</dbReference>
<evidence type="ECO:0000256" key="1">
    <source>
        <dbReference type="SAM" id="Phobius"/>
    </source>
</evidence>
<accession>A0ABS3YGR6</accession>
<feature type="transmembrane region" description="Helical" evidence="1">
    <location>
        <begin position="240"/>
        <end position="264"/>
    </location>
</feature>
<dbReference type="Proteomes" id="UP000679126">
    <property type="component" value="Unassembled WGS sequence"/>
</dbReference>
<keyword evidence="1" id="KW-1133">Transmembrane helix</keyword>
<gene>
    <name evidence="2" type="ORF">J7I43_16685</name>
</gene>
<feature type="transmembrane region" description="Helical" evidence="1">
    <location>
        <begin position="26"/>
        <end position="49"/>
    </location>
</feature>
<keyword evidence="1" id="KW-0812">Transmembrane</keyword>
<feature type="transmembrane region" description="Helical" evidence="1">
    <location>
        <begin position="69"/>
        <end position="89"/>
    </location>
</feature>
<evidence type="ECO:0000313" key="3">
    <source>
        <dbReference type="Proteomes" id="UP000679126"/>
    </source>
</evidence>
<evidence type="ECO:0000313" key="2">
    <source>
        <dbReference type="EMBL" id="MBO9153866.1"/>
    </source>
</evidence>
<dbReference type="EMBL" id="JAGHKP010000003">
    <property type="protein sequence ID" value="MBO9153866.1"/>
    <property type="molecule type" value="Genomic_DNA"/>
</dbReference>
<keyword evidence="3" id="KW-1185">Reference proteome</keyword>
<reference evidence="3" key="1">
    <citation type="submission" date="2021-03" db="EMBL/GenBank/DDBJ databases">
        <title>Assistant Professor.</title>
        <authorList>
            <person name="Huq M.A."/>
        </authorList>
    </citation>
    <scope>NUCLEOTIDE SEQUENCE [LARGE SCALE GENOMIC DNA]</scope>
    <source>
        <strain evidence="3">MAH-28</strain>
    </source>
</reference>
<sequence>MWTSFINTINGFAKLAREHYKNWAGLIFRGTLILLLLGTGIGMLAMKILYFLPLTVKIEEEDTGIWLNYSLRTGLHVMIIGCGLLAAAFSRHPQTPATFSEFAAKTPRAAWIRFLSFSVFITLPIMMEMYFQYRMNSLYTDGPLSSLLGADDTENMRAFFFWLMTILYNINAFIAPLLAGLLFVKAAGATRARLYSRQIVTVALLGFLMLTTAGSLYYNINIVILDLVWEFLRINWHVPSTLFVIFIVLAAAGVWTWLICGAFYEEEPDFELEKETKAVIHQ</sequence>
<feature type="transmembrane region" description="Helical" evidence="1">
    <location>
        <begin position="110"/>
        <end position="131"/>
    </location>
</feature>
<keyword evidence="1" id="KW-0472">Membrane</keyword>